<sequence length="70" mass="8113">MEEILKCGFCNKNITSKMDAEYSAYLTEYFCNPDCAKSEYFSYMGSRPVDIESEDNIEVKNGYLVKIEED</sequence>
<protein>
    <submittedName>
        <fullName evidence="1">Uncharacterized protein</fullName>
    </submittedName>
</protein>
<proteinExistence type="predicted"/>
<evidence type="ECO:0000313" key="1">
    <source>
        <dbReference type="EMBL" id="UNY48819.1"/>
    </source>
</evidence>
<evidence type="ECO:0000313" key="2">
    <source>
        <dbReference type="Proteomes" id="UP000831021"/>
    </source>
</evidence>
<dbReference type="EMBL" id="OM236516">
    <property type="protein sequence ID" value="UNY48819.1"/>
    <property type="molecule type" value="Genomic_DNA"/>
</dbReference>
<accession>A0AAE9K5X7</accession>
<gene>
    <name evidence="1" type="ORF">fado_104</name>
</gene>
<dbReference type="Proteomes" id="UP000831021">
    <property type="component" value="Segment"/>
</dbReference>
<name>A0AAE9K5X7_9CAUD</name>
<reference evidence="1 2" key="1">
    <citation type="submission" date="2022-01" db="EMBL/GenBank/DDBJ databases">
        <authorList>
            <person name="Stokar-Avihail A."/>
        </authorList>
    </citation>
    <scope>NUCLEOTIDE SEQUENCE [LARGE SCALE GENOMIC DNA]</scope>
</reference>
<keyword evidence="2" id="KW-1185">Reference proteome</keyword>
<organism evidence="1 2">
    <name type="scientific">Bacillus phage FADO</name>
    <dbReference type="NCBI Taxonomy" id="2917160"/>
    <lineage>
        <taxon>Viruses</taxon>
        <taxon>Duplodnaviria</taxon>
        <taxon>Heunggongvirae</taxon>
        <taxon>Uroviricota</taxon>
        <taxon>Caudoviricetes</taxon>
        <taxon>Heleneionescovirinae</taxon>
        <taxon>Zhangjivirus</taxon>
        <taxon>Zhangjivirus fado</taxon>
    </lineage>
</organism>